<evidence type="ECO:0000256" key="5">
    <source>
        <dbReference type="ARBA" id="ARBA00023204"/>
    </source>
</evidence>
<dbReference type="SUPFAM" id="SSF46929">
    <property type="entry name" value="DNA helicase RuvA subunit, C-terminal domain"/>
    <property type="match status" value="1"/>
</dbReference>
<evidence type="ECO:0000256" key="1">
    <source>
        <dbReference type="ARBA" id="ARBA00022490"/>
    </source>
</evidence>
<comment type="similarity">
    <text evidence="6">Belongs to the RuvA family.</text>
</comment>
<dbReference type="AlphaFoldDB" id="A0A7X1AWI6"/>
<dbReference type="SUPFAM" id="SSF47781">
    <property type="entry name" value="RuvA domain 2-like"/>
    <property type="match status" value="1"/>
</dbReference>
<evidence type="ECO:0000256" key="3">
    <source>
        <dbReference type="ARBA" id="ARBA00023125"/>
    </source>
</evidence>
<evidence type="ECO:0000256" key="7">
    <source>
        <dbReference type="SAM" id="MobiDB-lite"/>
    </source>
</evidence>
<dbReference type="Pfam" id="PF07499">
    <property type="entry name" value="RuvA_C"/>
    <property type="match status" value="1"/>
</dbReference>
<dbReference type="Gene3D" id="2.40.50.140">
    <property type="entry name" value="Nucleic acid-binding proteins"/>
    <property type="match status" value="1"/>
</dbReference>
<feature type="region of interest" description="Disordered" evidence="7">
    <location>
        <begin position="177"/>
        <end position="197"/>
    </location>
</feature>
<proteinExistence type="inferred from homology"/>
<dbReference type="InterPro" id="IPR011114">
    <property type="entry name" value="RuvA_C"/>
</dbReference>
<dbReference type="GO" id="GO:0048476">
    <property type="term" value="C:Holliday junction resolvase complex"/>
    <property type="evidence" value="ECO:0007669"/>
    <property type="project" value="UniProtKB-UniRule"/>
</dbReference>
<comment type="caution">
    <text evidence="9">The sequence shown here is derived from an EMBL/GenBank/DDBJ whole genome shotgun (WGS) entry which is preliminary data.</text>
</comment>
<keyword evidence="5 6" id="KW-0234">DNA repair</keyword>
<keyword evidence="3 6" id="KW-0238">DNA-binding</keyword>
<dbReference type="GO" id="GO:0005737">
    <property type="term" value="C:cytoplasm"/>
    <property type="evidence" value="ECO:0007669"/>
    <property type="project" value="UniProtKB-SubCell"/>
</dbReference>
<comment type="subunit">
    <text evidence="6">Homotetramer. Forms an RuvA(8)-RuvB(12)-Holliday junction (HJ) complex. HJ DNA is sandwiched between 2 RuvA tetramers; dsDNA enters through RuvA and exits via RuvB. An RuvB hexamer assembles on each DNA strand where it exits the tetramer. Each RuvB hexamer is contacted by two RuvA subunits (via domain III) on 2 adjacent RuvB subunits; this complex drives branch migration. In the full resolvosome a probable DNA-RuvA(4)-RuvB(12)-RuvC(2) complex forms which resolves the HJ.</text>
</comment>
<sequence>MIVYLQGQVLQSTPLFAVILTHGVGYGVHIPLRVSEKLPPVGGEAKLHIRQVIREDSSDLFGFLDAAERDFFDLLTKVSGIGPKTALTLLSRVPADALAAGIASSDTVMLSKCPGIGKKTAERIVVELRDKVPSFGVPGTVPGASAASGSSETAEEAVAALVTLGFKPADARKAVERSLKTAGETPTTEDLVKMALR</sequence>
<dbReference type="Pfam" id="PF01330">
    <property type="entry name" value="RuvA_N"/>
    <property type="match status" value="1"/>
</dbReference>
<dbReference type="EMBL" id="JACHVA010000016">
    <property type="protein sequence ID" value="MBC2600358.1"/>
    <property type="molecule type" value="Genomic_DNA"/>
</dbReference>
<dbReference type="GO" id="GO:0009379">
    <property type="term" value="C:Holliday junction helicase complex"/>
    <property type="evidence" value="ECO:0007669"/>
    <property type="project" value="InterPro"/>
</dbReference>
<feature type="region of interest" description="Domain III" evidence="6">
    <location>
        <begin position="149"/>
        <end position="197"/>
    </location>
</feature>
<dbReference type="GO" id="GO:0006310">
    <property type="term" value="P:DNA recombination"/>
    <property type="evidence" value="ECO:0007669"/>
    <property type="project" value="UniProtKB-UniRule"/>
</dbReference>
<keyword evidence="1 6" id="KW-0963">Cytoplasm</keyword>
<comment type="subcellular location">
    <subcellularLocation>
        <location evidence="6">Cytoplasm</location>
    </subcellularLocation>
</comment>
<dbReference type="InterPro" id="IPR000085">
    <property type="entry name" value="RuvA"/>
</dbReference>
<evidence type="ECO:0000256" key="2">
    <source>
        <dbReference type="ARBA" id="ARBA00022763"/>
    </source>
</evidence>
<keyword evidence="10" id="KW-1185">Reference proteome</keyword>
<reference evidence="9 10" key="1">
    <citation type="submission" date="2020-07" db="EMBL/GenBank/DDBJ databases">
        <authorList>
            <person name="Feng X."/>
        </authorList>
    </citation>
    <scope>NUCLEOTIDE SEQUENCE [LARGE SCALE GENOMIC DNA]</scope>
    <source>
        <strain evidence="9 10">JCM14086</strain>
    </source>
</reference>
<dbReference type="Gene3D" id="1.10.8.10">
    <property type="entry name" value="DNA helicase RuvA subunit, C-terminal domain"/>
    <property type="match status" value="1"/>
</dbReference>
<dbReference type="InterPro" id="IPR013849">
    <property type="entry name" value="DNA_helicase_Holl-junc_RuvA_I"/>
</dbReference>
<dbReference type="InterPro" id="IPR012340">
    <property type="entry name" value="NA-bd_OB-fold"/>
</dbReference>
<feature type="region of interest" description="Domain I" evidence="6">
    <location>
        <begin position="1"/>
        <end position="64"/>
    </location>
</feature>
<dbReference type="GO" id="GO:0000400">
    <property type="term" value="F:four-way junction DNA binding"/>
    <property type="evidence" value="ECO:0007669"/>
    <property type="project" value="UniProtKB-UniRule"/>
</dbReference>
<dbReference type="NCBIfam" id="TIGR00084">
    <property type="entry name" value="ruvA"/>
    <property type="match status" value="1"/>
</dbReference>
<dbReference type="HAMAP" id="MF_00031">
    <property type="entry name" value="DNA_HJ_migration_RuvA"/>
    <property type="match status" value="1"/>
</dbReference>
<organism evidence="9 10">
    <name type="scientific">Puniceicoccus vermicola</name>
    <dbReference type="NCBI Taxonomy" id="388746"/>
    <lineage>
        <taxon>Bacteria</taxon>
        <taxon>Pseudomonadati</taxon>
        <taxon>Verrucomicrobiota</taxon>
        <taxon>Opitutia</taxon>
        <taxon>Puniceicoccales</taxon>
        <taxon>Puniceicoccaceae</taxon>
        <taxon>Puniceicoccus</taxon>
    </lineage>
</organism>
<dbReference type="Gene3D" id="1.10.150.20">
    <property type="entry name" value="5' to 3' exonuclease, C-terminal subdomain"/>
    <property type="match status" value="1"/>
</dbReference>
<dbReference type="Proteomes" id="UP000525652">
    <property type="component" value="Unassembled WGS sequence"/>
</dbReference>
<comment type="function">
    <text evidence="6">The RuvA-RuvB-RuvC complex processes Holliday junction (HJ) DNA during genetic recombination and DNA repair, while the RuvA-RuvB complex plays an important role in the rescue of blocked DNA replication forks via replication fork reversal (RFR). RuvA specifically binds to HJ cruciform DNA, conferring on it an open structure. The RuvB hexamer acts as an ATP-dependent pump, pulling dsDNA into and through the RuvAB complex. HJ branch migration allows RuvC to scan DNA until it finds its consensus sequence, where it cleaves and resolves the cruciform DNA.</text>
</comment>
<dbReference type="GO" id="GO:0009378">
    <property type="term" value="F:four-way junction helicase activity"/>
    <property type="evidence" value="ECO:0007669"/>
    <property type="project" value="InterPro"/>
</dbReference>
<dbReference type="GO" id="GO:0005524">
    <property type="term" value="F:ATP binding"/>
    <property type="evidence" value="ECO:0007669"/>
    <property type="project" value="InterPro"/>
</dbReference>
<feature type="domain" description="Helix-hairpin-helix DNA-binding motif class 1" evidence="8">
    <location>
        <begin position="108"/>
        <end position="127"/>
    </location>
</feature>
<evidence type="ECO:0000259" key="8">
    <source>
        <dbReference type="SMART" id="SM00278"/>
    </source>
</evidence>
<protein>
    <recommendedName>
        <fullName evidence="6">Holliday junction branch migration complex subunit RuvA</fullName>
    </recommendedName>
</protein>
<gene>
    <name evidence="6 9" type="primary">ruvA</name>
    <name evidence="9" type="ORF">H5P30_01035</name>
</gene>
<name>A0A7X1AWI6_9BACT</name>
<feature type="domain" description="Helix-hairpin-helix DNA-binding motif class 1" evidence="8">
    <location>
        <begin position="73"/>
        <end position="92"/>
    </location>
</feature>
<accession>A0A7X1AWI6</accession>
<dbReference type="RefSeq" id="WP_185691108.1">
    <property type="nucleotide sequence ID" value="NZ_JACHVA010000016.1"/>
</dbReference>
<evidence type="ECO:0000313" key="10">
    <source>
        <dbReference type="Proteomes" id="UP000525652"/>
    </source>
</evidence>
<dbReference type="CDD" id="cd14332">
    <property type="entry name" value="UBA_RuvA_C"/>
    <property type="match status" value="1"/>
</dbReference>
<dbReference type="Pfam" id="PF14520">
    <property type="entry name" value="HHH_5"/>
    <property type="match status" value="1"/>
</dbReference>
<dbReference type="InterPro" id="IPR010994">
    <property type="entry name" value="RuvA_2-like"/>
</dbReference>
<comment type="domain">
    <text evidence="6">Has three domains with a flexible linker between the domains II and III and assumes an 'L' shape. Domain III is highly mobile and contacts RuvB.</text>
</comment>
<dbReference type="GO" id="GO:0006281">
    <property type="term" value="P:DNA repair"/>
    <property type="evidence" value="ECO:0007669"/>
    <property type="project" value="UniProtKB-UniRule"/>
</dbReference>
<evidence type="ECO:0000256" key="6">
    <source>
        <dbReference type="HAMAP-Rule" id="MF_00031"/>
    </source>
</evidence>
<keyword evidence="4 6" id="KW-0233">DNA recombination</keyword>
<dbReference type="InterPro" id="IPR003583">
    <property type="entry name" value="Hlx-hairpin-Hlx_DNA-bd_motif"/>
</dbReference>
<dbReference type="SUPFAM" id="SSF50249">
    <property type="entry name" value="Nucleic acid-binding proteins"/>
    <property type="match status" value="1"/>
</dbReference>
<keyword evidence="2 6" id="KW-0227">DNA damage</keyword>
<dbReference type="InterPro" id="IPR036267">
    <property type="entry name" value="RuvA_C_sf"/>
</dbReference>
<dbReference type="SMART" id="SM00278">
    <property type="entry name" value="HhH1"/>
    <property type="match status" value="2"/>
</dbReference>
<comment type="caution">
    <text evidence="6">Lacks conserved residue(s) required for the propagation of feature annotation.</text>
</comment>
<evidence type="ECO:0000313" key="9">
    <source>
        <dbReference type="EMBL" id="MBC2600358.1"/>
    </source>
</evidence>
<evidence type="ECO:0000256" key="4">
    <source>
        <dbReference type="ARBA" id="ARBA00023172"/>
    </source>
</evidence>